<protein>
    <submittedName>
        <fullName evidence="2">Uncharacterized protein</fullName>
    </submittedName>
</protein>
<dbReference type="InParanoid" id="A0A409VRF7"/>
<evidence type="ECO:0000313" key="2">
    <source>
        <dbReference type="EMBL" id="PPQ68827.1"/>
    </source>
</evidence>
<reference evidence="2 3" key="1">
    <citation type="journal article" date="2018" name="Evol. Lett.">
        <title>Horizontal gene cluster transfer increased hallucinogenic mushroom diversity.</title>
        <authorList>
            <person name="Reynolds H.T."/>
            <person name="Vijayakumar V."/>
            <person name="Gluck-Thaler E."/>
            <person name="Korotkin H.B."/>
            <person name="Matheny P.B."/>
            <person name="Slot J.C."/>
        </authorList>
    </citation>
    <scope>NUCLEOTIDE SEQUENCE [LARGE SCALE GENOMIC DNA]</scope>
    <source>
        <strain evidence="2 3">2631</strain>
    </source>
</reference>
<feature type="compositionally biased region" description="Low complexity" evidence="1">
    <location>
        <begin position="18"/>
        <end position="35"/>
    </location>
</feature>
<accession>A0A409VRF7</accession>
<evidence type="ECO:0000256" key="1">
    <source>
        <dbReference type="SAM" id="MobiDB-lite"/>
    </source>
</evidence>
<feature type="region of interest" description="Disordered" evidence="1">
    <location>
        <begin position="1"/>
        <end position="63"/>
    </location>
</feature>
<comment type="caution">
    <text evidence="2">The sequence shown here is derived from an EMBL/GenBank/DDBJ whole genome shotgun (WGS) entry which is preliminary data.</text>
</comment>
<name>A0A409VRF7_PSICY</name>
<dbReference type="Proteomes" id="UP000283269">
    <property type="component" value="Unassembled WGS sequence"/>
</dbReference>
<dbReference type="AlphaFoldDB" id="A0A409VRF7"/>
<keyword evidence="3" id="KW-1185">Reference proteome</keyword>
<dbReference type="EMBL" id="NHYD01003948">
    <property type="protein sequence ID" value="PPQ68827.1"/>
    <property type="molecule type" value="Genomic_DNA"/>
</dbReference>
<dbReference type="STRING" id="93625.A0A409VRF7"/>
<organism evidence="2 3">
    <name type="scientific">Psilocybe cyanescens</name>
    <dbReference type="NCBI Taxonomy" id="93625"/>
    <lineage>
        <taxon>Eukaryota</taxon>
        <taxon>Fungi</taxon>
        <taxon>Dikarya</taxon>
        <taxon>Basidiomycota</taxon>
        <taxon>Agaricomycotina</taxon>
        <taxon>Agaricomycetes</taxon>
        <taxon>Agaricomycetidae</taxon>
        <taxon>Agaricales</taxon>
        <taxon>Agaricineae</taxon>
        <taxon>Strophariaceae</taxon>
        <taxon>Psilocybe</taxon>
    </lineage>
</organism>
<gene>
    <name evidence="2" type="ORF">CVT25_008875</name>
</gene>
<evidence type="ECO:0000313" key="3">
    <source>
        <dbReference type="Proteomes" id="UP000283269"/>
    </source>
</evidence>
<feature type="region of interest" description="Disordered" evidence="1">
    <location>
        <begin position="347"/>
        <end position="371"/>
    </location>
</feature>
<dbReference type="OrthoDB" id="3234283at2759"/>
<feature type="compositionally biased region" description="Low complexity" evidence="1">
    <location>
        <begin position="347"/>
        <end position="363"/>
    </location>
</feature>
<sequence length="371" mass="40720">MPRPGNIVTRSQRDAPGSTSNTSTRTRNRSQNKNNIQESEKENAGRQGSRATRSYPRTGARTGLLGASTNIAAVGATTENMVKVKGNDAFEVKTASKGKRVPPPAAVKRKKLPLQDITAEFLPAPEPIAKRMLRLFAEDIVDDGTESQTNANVVAAYMPPSVFVPPAPRFTSPLPPSSPPSESGFTVSPSLNLMLRAEKHFDNFCFSPALPILHEPHDPWQEFDADACHAGIQDSDDSGKVSSNTDPFGFISLERKLKDEREAPATLASDQDQDGEDADALLLVADTSSPRPVRRLKRSLQYEAELPESAEEEHDHLHLHRLCITPSTPHKKNQKRRRMSYEGHDVFSSFSSSSSVETSPFPSKRFSSAHK</sequence>
<proteinExistence type="predicted"/>